<name>A0A8E6B9K0_9BACT</name>
<gene>
    <name evidence="4" type="ORF">KIH39_10705</name>
</gene>
<dbReference type="NCBIfam" id="NF033517">
    <property type="entry name" value="transpos_IS66"/>
    <property type="match status" value="1"/>
</dbReference>
<protein>
    <submittedName>
        <fullName evidence="4">IS66 family transposase</fullName>
    </submittedName>
</protein>
<feature type="domain" description="DUF6444" evidence="3">
    <location>
        <begin position="14"/>
        <end position="77"/>
    </location>
</feature>
<accession>A0A8E6B9K0</accession>
<evidence type="ECO:0000313" key="5">
    <source>
        <dbReference type="Proteomes" id="UP000676194"/>
    </source>
</evidence>
<evidence type="ECO:0000313" key="4">
    <source>
        <dbReference type="EMBL" id="QVL34348.1"/>
    </source>
</evidence>
<dbReference type="InterPro" id="IPR052344">
    <property type="entry name" value="Transposase-related"/>
</dbReference>
<reference evidence="4" key="1">
    <citation type="submission" date="2021-05" db="EMBL/GenBank/DDBJ databases">
        <title>Complete genome sequence of the cellulolytic planctomycete Telmatocola sphagniphila SP2T and characterization of the first cellulase from planctomycetes.</title>
        <authorList>
            <person name="Rakitin A.L."/>
            <person name="Beletsky A.V."/>
            <person name="Naumoff D.G."/>
            <person name="Kulichevskaya I.S."/>
            <person name="Mardanov A.V."/>
            <person name="Ravin N.V."/>
            <person name="Dedysh S.N."/>
        </authorList>
    </citation>
    <scope>NUCLEOTIDE SEQUENCE</scope>
    <source>
        <strain evidence="4">SP2T</strain>
    </source>
</reference>
<dbReference type="PANTHER" id="PTHR33678">
    <property type="entry name" value="BLL1576 PROTEIN"/>
    <property type="match status" value="1"/>
</dbReference>
<feature type="domain" description="Transposase IS66 central" evidence="2">
    <location>
        <begin position="153"/>
        <end position="414"/>
    </location>
</feature>
<dbReference type="Proteomes" id="UP000676194">
    <property type="component" value="Chromosome"/>
</dbReference>
<organism evidence="4 5">
    <name type="scientific">Telmatocola sphagniphila</name>
    <dbReference type="NCBI Taxonomy" id="1123043"/>
    <lineage>
        <taxon>Bacteria</taxon>
        <taxon>Pseudomonadati</taxon>
        <taxon>Planctomycetota</taxon>
        <taxon>Planctomycetia</taxon>
        <taxon>Gemmatales</taxon>
        <taxon>Gemmataceae</taxon>
    </lineage>
</organism>
<dbReference type="PANTHER" id="PTHR33678:SF2">
    <property type="match status" value="1"/>
</dbReference>
<dbReference type="Pfam" id="PF20042">
    <property type="entry name" value="DUF6444"/>
    <property type="match status" value="1"/>
</dbReference>
<evidence type="ECO:0000256" key="1">
    <source>
        <dbReference type="SAM" id="MobiDB-lite"/>
    </source>
</evidence>
<feature type="region of interest" description="Disordered" evidence="1">
    <location>
        <begin position="34"/>
        <end position="76"/>
    </location>
</feature>
<feature type="compositionally biased region" description="Basic residues" evidence="1">
    <location>
        <begin position="50"/>
        <end position="66"/>
    </location>
</feature>
<evidence type="ECO:0000259" key="2">
    <source>
        <dbReference type="Pfam" id="PF03050"/>
    </source>
</evidence>
<dbReference type="KEGG" id="tsph:KIH39_10705"/>
<sequence length="459" mass="52051">MDIVTEELIARQPAEAQAIIRLLLAEVAKLKEQLARNPGNSSKPPSTQHPHAKLSKQALKKAKRKAGGQPGHTKHERSLVSVDRCIEMISCKPTECRRCGEALSGTDPQPLRHQVWEIPEIQPSITEYQLHRLPCSCGKTTCGELPAGVPSGAAGPRLIALSSLLMVCFRLSKRRCALFLEQILGQEASAAWMVKLQNRASEALQQPYRELQQALPGQAVVQGDESPTKEGPIKAWTWTFVAPRFTLFACRTSRKAEVVREFLGPAYSGILNCDRAKMYWAFGRLQWCWAHLIRDFQSLIDRPCSVSKRLGRDLQRQTRAMFELWKRIRDGSLERPEFQKRMVPIRSQIEALLLRGKCDRKTRGLCAELWKYRTRLWTFVEVEGVEPTNNAAERALRPFVIWRKICFGTQSAAGSRFLERMLTVIETCRQQKRNCLAFIKEAVQAHFNNKTPRSLLAGA</sequence>
<dbReference type="InterPro" id="IPR045618">
    <property type="entry name" value="DUF6444"/>
</dbReference>
<dbReference type="InterPro" id="IPR004291">
    <property type="entry name" value="Transposase_IS66_central"/>
</dbReference>
<feature type="compositionally biased region" description="Polar residues" evidence="1">
    <location>
        <begin position="38"/>
        <end position="49"/>
    </location>
</feature>
<dbReference type="EMBL" id="CP074694">
    <property type="protein sequence ID" value="QVL34348.1"/>
    <property type="molecule type" value="Genomic_DNA"/>
</dbReference>
<proteinExistence type="predicted"/>
<dbReference type="AlphaFoldDB" id="A0A8E6B9K0"/>
<evidence type="ECO:0000259" key="3">
    <source>
        <dbReference type="Pfam" id="PF20042"/>
    </source>
</evidence>
<keyword evidence="5" id="KW-1185">Reference proteome</keyword>
<dbReference type="RefSeq" id="WP_213499318.1">
    <property type="nucleotide sequence ID" value="NZ_CP074694.1"/>
</dbReference>
<dbReference type="Pfam" id="PF03050">
    <property type="entry name" value="DDE_Tnp_IS66"/>
    <property type="match status" value="1"/>
</dbReference>